<keyword evidence="4" id="KW-1185">Reference proteome</keyword>
<dbReference type="PANTHER" id="PTHR13627:SF31">
    <property type="entry name" value="RIBITOL 5-PHOSPHATE TRANSFERASE FKRP"/>
    <property type="match status" value="1"/>
</dbReference>
<dbReference type="Proteomes" id="UP000663880">
    <property type="component" value="Unassembled WGS sequence"/>
</dbReference>
<name>A0A821PNQ0_9NEOP</name>
<reference evidence="3" key="1">
    <citation type="submission" date="2021-02" db="EMBL/GenBank/DDBJ databases">
        <authorList>
            <person name="Steward A R."/>
        </authorList>
    </citation>
    <scope>NUCLEOTIDE SEQUENCE</scope>
</reference>
<evidence type="ECO:0000259" key="2">
    <source>
        <dbReference type="Pfam" id="PF22921"/>
    </source>
</evidence>
<keyword evidence="1" id="KW-0812">Transmembrane</keyword>
<dbReference type="AlphaFoldDB" id="A0A821PNQ0"/>
<comment type="caution">
    <text evidence="3">The sequence shown here is derived from an EMBL/GenBank/DDBJ whole genome shotgun (WGS) entry which is preliminary data.</text>
</comment>
<evidence type="ECO:0000313" key="3">
    <source>
        <dbReference type="EMBL" id="CAF4805980.1"/>
    </source>
</evidence>
<evidence type="ECO:0000313" key="4">
    <source>
        <dbReference type="Proteomes" id="UP000663880"/>
    </source>
</evidence>
<organism evidence="3 4">
    <name type="scientific">Pieris macdunnoughi</name>
    <dbReference type="NCBI Taxonomy" id="345717"/>
    <lineage>
        <taxon>Eukaryota</taxon>
        <taxon>Metazoa</taxon>
        <taxon>Ecdysozoa</taxon>
        <taxon>Arthropoda</taxon>
        <taxon>Hexapoda</taxon>
        <taxon>Insecta</taxon>
        <taxon>Pterygota</taxon>
        <taxon>Neoptera</taxon>
        <taxon>Endopterygota</taxon>
        <taxon>Lepidoptera</taxon>
        <taxon>Glossata</taxon>
        <taxon>Ditrysia</taxon>
        <taxon>Papilionoidea</taxon>
        <taxon>Pieridae</taxon>
        <taxon>Pierinae</taxon>
        <taxon>Pieris</taxon>
    </lineage>
</organism>
<sequence length="500" mass="56513">MKIILHRLLRGRLSLKVYVFIISFIVLCGYILPHYKFYPIAPVTVAPAVNSHTRVTKHLSKLVTLVFRQFEEFENDVAESVASFVGAYPNMQILILNQSPQYPPYQFSTSNNTLRNVKIVSLDLKLDSSPNELKPLSHISTEYVLFVPDSTRVTRRVLQQLLLAATSAPTQGTAVGVGGSRLVCQQVKWNFVDWTLQYSKDASGKICDAVQGQHAVIFKTSILHTLPDPFLFPFPESLYLQTAVRKIKIQIIDGKFSSGRSVLKTPISKQKASRRQREYRIALYKQLGVKAVVRDDGRVQWYGCKRETQRCFPPVQGTPSYILSGRNIPPCCRRNIRRTAAHVLRALLQAGARCWLETTSLLGAVVRGDLLPWAEYAEIGIHSADLPRVSWLQRGGADNDGFVWERATKGHYYRVAYSATNRVYVLILPFTPKNGTMWPADWVMAHQREFSERHLHPLAQIQFAGRQAPAPNDARAFLDLKLGANSLERCQKIGPKLIYP</sequence>
<dbReference type="EMBL" id="CAJOBZ010000006">
    <property type="protein sequence ID" value="CAF4805980.1"/>
    <property type="molecule type" value="Genomic_DNA"/>
</dbReference>
<dbReference type="PANTHER" id="PTHR13627">
    <property type="entry name" value="FUKUTIN RELATED PROTEIN"/>
    <property type="match status" value="1"/>
</dbReference>
<dbReference type="GO" id="GO:0035269">
    <property type="term" value="P:protein O-linked glycosylation via mannose"/>
    <property type="evidence" value="ECO:0007669"/>
    <property type="project" value="TreeGrafter"/>
</dbReference>
<dbReference type="InterPro" id="IPR052613">
    <property type="entry name" value="LicD_transferase"/>
</dbReference>
<protein>
    <recommendedName>
        <fullName evidence="2">FKRP stem domain-containing protein</fullName>
    </recommendedName>
</protein>
<keyword evidence="1" id="KW-1133">Transmembrane helix</keyword>
<feature type="domain" description="FKRP stem" evidence="2">
    <location>
        <begin position="52"/>
        <end position="294"/>
    </location>
</feature>
<proteinExistence type="predicted"/>
<dbReference type="Pfam" id="PF22921">
    <property type="entry name" value="FKRP_N"/>
    <property type="match status" value="1"/>
</dbReference>
<dbReference type="InterPro" id="IPR055105">
    <property type="entry name" value="FKRP_N"/>
</dbReference>
<gene>
    <name evidence="3" type="ORF">PMACD_LOCUS3741</name>
</gene>
<accession>A0A821PNQ0</accession>
<evidence type="ECO:0000256" key="1">
    <source>
        <dbReference type="SAM" id="Phobius"/>
    </source>
</evidence>
<dbReference type="GO" id="GO:0005794">
    <property type="term" value="C:Golgi apparatus"/>
    <property type="evidence" value="ECO:0007669"/>
    <property type="project" value="TreeGrafter"/>
</dbReference>
<feature type="transmembrane region" description="Helical" evidence="1">
    <location>
        <begin position="12"/>
        <end position="32"/>
    </location>
</feature>
<keyword evidence="1" id="KW-0472">Membrane</keyword>
<dbReference type="OrthoDB" id="444255at2759"/>